<evidence type="ECO:0000256" key="1">
    <source>
        <dbReference type="PROSITE-ProRule" id="PRU00409"/>
    </source>
</evidence>
<comment type="caution">
    <text evidence="3">The sequence shown here is derived from an EMBL/GenBank/DDBJ whole genome shotgun (WGS) entry which is preliminary data.</text>
</comment>
<evidence type="ECO:0000259" key="2">
    <source>
        <dbReference type="PROSITE" id="PS50975"/>
    </source>
</evidence>
<evidence type="ECO:0000313" key="4">
    <source>
        <dbReference type="Proteomes" id="UP000295375"/>
    </source>
</evidence>
<dbReference type="AlphaFoldDB" id="A0A4R6US83"/>
<dbReference type="SUPFAM" id="SSF56059">
    <property type="entry name" value="Glutathione synthetase ATP-binding domain-like"/>
    <property type="match status" value="1"/>
</dbReference>
<dbReference type="GO" id="GO:0016874">
    <property type="term" value="F:ligase activity"/>
    <property type="evidence" value="ECO:0007669"/>
    <property type="project" value="UniProtKB-KW"/>
</dbReference>
<dbReference type="Proteomes" id="UP000295375">
    <property type="component" value="Unassembled WGS sequence"/>
</dbReference>
<dbReference type="Gene3D" id="3.30.470.20">
    <property type="entry name" value="ATP-grasp fold, B domain"/>
    <property type="match status" value="1"/>
</dbReference>
<keyword evidence="4" id="KW-1185">Reference proteome</keyword>
<proteinExistence type="predicted"/>
<name>A0A4R6US83_9GAMM</name>
<evidence type="ECO:0000313" key="3">
    <source>
        <dbReference type="EMBL" id="TDQ49106.1"/>
    </source>
</evidence>
<dbReference type="InterPro" id="IPR011761">
    <property type="entry name" value="ATP-grasp"/>
</dbReference>
<protein>
    <submittedName>
        <fullName evidence="3">Putative ATP-grasp superfamily ATP-dependent carboligase</fullName>
    </submittedName>
</protein>
<accession>A0A4R6US83</accession>
<feature type="domain" description="ATP-grasp" evidence="2">
    <location>
        <begin position="129"/>
        <end position="317"/>
    </location>
</feature>
<dbReference type="PROSITE" id="PS50975">
    <property type="entry name" value="ATP_GRASP"/>
    <property type="match status" value="1"/>
</dbReference>
<keyword evidence="3" id="KW-0436">Ligase</keyword>
<dbReference type="GO" id="GO:0005524">
    <property type="term" value="F:ATP binding"/>
    <property type="evidence" value="ECO:0007669"/>
    <property type="project" value="UniProtKB-UniRule"/>
</dbReference>
<reference evidence="3 4" key="1">
    <citation type="submission" date="2019-03" db="EMBL/GenBank/DDBJ databases">
        <title>Genomic Encyclopedia of Type Strains, Phase IV (KMG-IV): sequencing the most valuable type-strain genomes for metagenomic binning, comparative biology and taxonomic classification.</title>
        <authorList>
            <person name="Goeker M."/>
        </authorList>
    </citation>
    <scope>NUCLEOTIDE SEQUENCE [LARGE SCALE GENOMIC DNA]</scope>
    <source>
        <strain evidence="3 4">DSM 103792</strain>
    </source>
</reference>
<dbReference type="EMBL" id="SNYM01000005">
    <property type="protein sequence ID" value="TDQ49106.1"/>
    <property type="molecule type" value="Genomic_DNA"/>
</dbReference>
<keyword evidence="1" id="KW-0547">Nucleotide-binding</keyword>
<sequence>MAMTMTTNTTENVLVVEAQAIGMIGVIRSLGRAGYRVHAAARDPEAPGLHSQFATVSVTHPSYEHDDFLPWLRRYIREQDIRCIVPSEGFLIAIREAFDEFRALLPDAPDATSLYRCFAKTEVESWCAEHGDEALKQQVPKAAVMARNDSISASDFQSWQWPLWLKTDARDADDNASGGVQKIAAQAELQQAVSGALDTHRQCLLQEHVPGVKATVNLWRHQGKIRARSMCVAMHENPHTGGLTAYRKFWWHEAICRDAERRLEVLDWNGVAMVEYRWDAASQRFWFLELNARYWNALNLDLLAGKDFPRWQIDAFFGKTIHEDLSPGPVGFAARYTVPADIGYLMSLLRDGNVSAGKKLRACIEWCWLAIDPRVKSDLWFKGDRGLYWRAWKTFFTRLGKPA</sequence>
<gene>
    <name evidence="3" type="ORF">EV696_10580</name>
</gene>
<keyword evidence="1" id="KW-0067">ATP-binding</keyword>
<dbReference type="GO" id="GO:0046872">
    <property type="term" value="F:metal ion binding"/>
    <property type="evidence" value="ECO:0007669"/>
    <property type="project" value="InterPro"/>
</dbReference>
<organism evidence="3 4">
    <name type="scientific">Permianibacter aggregans</name>
    <dbReference type="NCBI Taxonomy" id="1510150"/>
    <lineage>
        <taxon>Bacteria</taxon>
        <taxon>Pseudomonadati</taxon>
        <taxon>Pseudomonadota</taxon>
        <taxon>Gammaproteobacteria</taxon>
        <taxon>Pseudomonadales</taxon>
        <taxon>Pseudomonadaceae</taxon>
        <taxon>Permianibacter</taxon>
    </lineage>
</organism>
<dbReference type="Gene3D" id="3.40.50.20">
    <property type="match status" value="1"/>
</dbReference>